<dbReference type="EMBL" id="VHSG01000012">
    <property type="protein sequence ID" value="TQV78898.1"/>
    <property type="molecule type" value="Genomic_DNA"/>
</dbReference>
<gene>
    <name evidence="1" type="ORF">FKG94_12845</name>
</gene>
<name>A0A545TNY2_9GAMM</name>
<organism evidence="1 2">
    <name type="scientific">Exilibacterium tricleocarpae</name>
    <dbReference type="NCBI Taxonomy" id="2591008"/>
    <lineage>
        <taxon>Bacteria</taxon>
        <taxon>Pseudomonadati</taxon>
        <taxon>Pseudomonadota</taxon>
        <taxon>Gammaproteobacteria</taxon>
        <taxon>Cellvibrionales</taxon>
        <taxon>Cellvibrionaceae</taxon>
        <taxon>Exilibacterium</taxon>
    </lineage>
</organism>
<evidence type="ECO:0000313" key="2">
    <source>
        <dbReference type="Proteomes" id="UP000319732"/>
    </source>
</evidence>
<proteinExistence type="predicted"/>
<accession>A0A545TNY2</accession>
<evidence type="ECO:0000313" key="1">
    <source>
        <dbReference type="EMBL" id="TQV78898.1"/>
    </source>
</evidence>
<sequence length="64" mass="5979">MSSGITQGIGSGISSALTKAFSVTSELGGQIVSLASSTITSGIAAKASGGKFADGAWMGAALGG</sequence>
<protein>
    <submittedName>
        <fullName evidence="1">Uncharacterized protein</fullName>
    </submittedName>
</protein>
<dbReference type="RefSeq" id="WP_142904733.1">
    <property type="nucleotide sequence ID" value="NZ_ML660093.1"/>
</dbReference>
<keyword evidence="2" id="KW-1185">Reference proteome</keyword>
<reference evidence="1 2" key="1">
    <citation type="submission" date="2019-06" db="EMBL/GenBank/DDBJ databases">
        <title>Whole genome sequence for Cellvibrionaceae sp. R142.</title>
        <authorList>
            <person name="Wang G."/>
        </authorList>
    </citation>
    <scope>NUCLEOTIDE SEQUENCE [LARGE SCALE GENOMIC DNA]</scope>
    <source>
        <strain evidence="1 2">R142</strain>
    </source>
</reference>
<dbReference type="AlphaFoldDB" id="A0A545TNY2"/>
<dbReference type="Proteomes" id="UP000319732">
    <property type="component" value="Unassembled WGS sequence"/>
</dbReference>
<comment type="caution">
    <text evidence="1">The sequence shown here is derived from an EMBL/GenBank/DDBJ whole genome shotgun (WGS) entry which is preliminary data.</text>
</comment>